<feature type="compositionally biased region" description="Polar residues" evidence="1">
    <location>
        <begin position="180"/>
        <end position="189"/>
    </location>
</feature>
<feature type="region of interest" description="Disordered" evidence="1">
    <location>
        <begin position="285"/>
        <end position="345"/>
    </location>
</feature>
<gene>
    <name evidence="4" type="primary">LOC124295181</name>
</gene>
<keyword evidence="3" id="KW-1185">Reference proteome</keyword>
<feature type="region of interest" description="Disordered" evidence="1">
    <location>
        <begin position="180"/>
        <end position="225"/>
    </location>
</feature>
<feature type="region of interest" description="Disordered" evidence="1">
    <location>
        <begin position="1243"/>
        <end position="1276"/>
    </location>
</feature>
<dbReference type="RefSeq" id="XP_046600032.1">
    <property type="nucleotide sequence ID" value="XM_046744076.1"/>
</dbReference>
<feature type="region of interest" description="Disordered" evidence="1">
    <location>
        <begin position="1379"/>
        <end position="1449"/>
    </location>
</feature>
<evidence type="ECO:0000313" key="4">
    <source>
        <dbReference type="RefSeq" id="XP_046600032.1"/>
    </source>
</evidence>
<feature type="compositionally biased region" description="Polar residues" evidence="1">
    <location>
        <begin position="501"/>
        <end position="513"/>
    </location>
</feature>
<feature type="compositionally biased region" description="Acidic residues" evidence="1">
    <location>
        <begin position="477"/>
        <end position="486"/>
    </location>
</feature>
<feature type="compositionally biased region" description="Basic and acidic residues" evidence="1">
    <location>
        <begin position="1389"/>
        <end position="1432"/>
    </location>
</feature>
<feature type="signal peptide" evidence="2">
    <location>
        <begin position="1"/>
        <end position="23"/>
    </location>
</feature>
<evidence type="ECO:0000256" key="2">
    <source>
        <dbReference type="SAM" id="SignalP"/>
    </source>
</evidence>
<feature type="compositionally biased region" description="Basic and acidic residues" evidence="1">
    <location>
        <begin position="190"/>
        <end position="222"/>
    </location>
</feature>
<feature type="compositionally biased region" description="Polar residues" evidence="1">
    <location>
        <begin position="291"/>
        <end position="307"/>
    </location>
</feature>
<feature type="compositionally biased region" description="Low complexity" evidence="1">
    <location>
        <begin position="1012"/>
        <end position="1024"/>
    </location>
</feature>
<dbReference type="GeneID" id="124295181"/>
<name>A0ABM3GIE0_NEOLC</name>
<reference evidence="4" key="1">
    <citation type="submission" date="2025-08" db="UniProtKB">
        <authorList>
            <consortium name="RefSeq"/>
        </authorList>
    </citation>
    <scope>IDENTIFICATION</scope>
    <source>
        <tissue evidence="4">Thorax and Abdomen</tissue>
    </source>
</reference>
<proteinExistence type="predicted"/>
<keyword evidence="2" id="KW-0732">Signal</keyword>
<feature type="compositionally biased region" description="Basic residues" evidence="1">
    <location>
        <begin position="316"/>
        <end position="344"/>
    </location>
</feature>
<feature type="compositionally biased region" description="Polar residues" evidence="1">
    <location>
        <begin position="1436"/>
        <end position="1449"/>
    </location>
</feature>
<organism evidence="3 4">
    <name type="scientific">Neodiprion lecontei</name>
    <name type="common">Redheaded pine sawfly</name>
    <dbReference type="NCBI Taxonomy" id="441921"/>
    <lineage>
        <taxon>Eukaryota</taxon>
        <taxon>Metazoa</taxon>
        <taxon>Ecdysozoa</taxon>
        <taxon>Arthropoda</taxon>
        <taxon>Hexapoda</taxon>
        <taxon>Insecta</taxon>
        <taxon>Pterygota</taxon>
        <taxon>Neoptera</taxon>
        <taxon>Endopterygota</taxon>
        <taxon>Hymenoptera</taxon>
        <taxon>Tenthredinoidea</taxon>
        <taxon>Diprionidae</taxon>
        <taxon>Diprioninae</taxon>
        <taxon>Neodiprion</taxon>
    </lineage>
</organism>
<protein>
    <submittedName>
        <fullName evidence="4">Uncharacterized protein LOC124295181</fullName>
    </submittedName>
</protein>
<feature type="region of interest" description="Disordered" evidence="1">
    <location>
        <begin position="458"/>
        <end position="513"/>
    </location>
</feature>
<sequence>MWPWKRFSCHIVILLLSSRWSTASTNSSNIDKEPDQVAAKSVARLQNITANHSTLERPFQEVDATTIRYENANGFVPITPESDTLTAEEETIVVENRLDKNFSTEEHLSLFIREPGYPKSEEKSLENDPFYSTEARIFLSLTQPFSNRRSSDSQDSTDDFELLKINSHTPTVADYQNFYNSLTGSNQNSRNREKVNDNRETRYYEDRRNHEREKNYFDDVSGRGKKTGNYNGINYGENLGPQSQRNAASNDQFFSYNRMNEDRSKNGYKEFTNTFSPVETLDYNSQKEENTQSISHTNQQQNYDNQPTNPPAARVVTHRQRHPKKKSSQSGRRPRLNAKQHSTTKAKTISDFDNILPGSQSYDDLIPRPEEPASYFEHEALFNREESNHHYEKTEESRDLSDENYEYVEVTEKPKRLRKQRRRPSHVVDSTRLPKEHRDFEGSVDIEETERPRTRFRPKIRNHKPKPNAWLESESPIGEEEVDEGGYEVPATDSEDGKQRFYNNQNKKSKGNSWANISPNVEISHSSGIEIDQVEKPKLVLPVKVNIVPVANFDHATALGNSQGFDLSNAVLQNFVTATPVAYNNASFQNSNVKVQQSVPEVIVGQNTFQNPVQTVLIPQQSYQTTYKFGQNVRSPFLLSNQNSYQQSSNANQNLQPVTFDSPIQTAAHNPNQNLQNYQTSNGNQIQNLQSNSQFLNPHPTPQTFANIQQNGSPSVPINNVQVNHHGLQGQNLPPGHNLYMVHGPAVTYSTTPSYLANGNVRVTEDIGKKTGSPGSNGQYLASASLAVGDQIQNQINAQNLRSQLQENFYQAFRHENLLPKTKEIAQSAELAPTLLNFYNQNDAGEQNSNQHHQVEQISQASNAIAQTYKEQNQQILKVANEIFESTLNQLKELQKNQALRASRLGNPNVQVLANGGFAKAGDSQAQYLGTKNVEILNPNIRPSLPDHMLKNTFEKSNGFGGASLTTPFPIFATTEFDTSLRVPNLSTIGPLSAHSYLGSLTERGVKDNDQKTSPTTNSKPNTPETYNPINFVPSTETLKAQKALNSKYNFHEPLLQGLNLVPLIPGGNFYKNSYFSNNDLISKPKLTSDLQKYAEEMFKESLKTTYNTQKWNNDHKAQSSDISTVTTSPKLNDDIRNVKFSAPDIKPSKQILEAHFTNSGTEVGDVQSFKKLPTQTPDFTEVKQSPPVSLEPVRFYYKPNIHLTRPTISDLNHPEFNFDPDIGQVDFIHEFLTPPKPNAFVSKSPFNEPISKKRRVPKLPASDSGKSKYPGRPRRPGVVIEAAASNVAHHSSSFDTPRQEFLQSRPTSFNHEIQEFEADYQTSYSGLRGQSFPNSRYPSLTTSSPVPDDYHKPGFHNFDFNHQRTHNLMGLLRKNKRLPAGNTKNHFGKKEGIAVEGERGSQNDTERRDERNAEFPTERSKTFEEKSDLKIFEAMNTNSTRTQKSGVQ</sequence>
<evidence type="ECO:0000313" key="3">
    <source>
        <dbReference type="Proteomes" id="UP000829291"/>
    </source>
</evidence>
<dbReference type="Proteomes" id="UP000829291">
    <property type="component" value="Chromosome 6"/>
</dbReference>
<feature type="chain" id="PRO_5045551871" evidence="2">
    <location>
        <begin position="24"/>
        <end position="1449"/>
    </location>
</feature>
<accession>A0ABM3GIE0</accession>
<evidence type="ECO:0000256" key="1">
    <source>
        <dbReference type="SAM" id="MobiDB-lite"/>
    </source>
</evidence>
<feature type="region of interest" description="Disordered" evidence="1">
    <location>
        <begin position="1002"/>
        <end position="1029"/>
    </location>
</feature>